<dbReference type="PANTHER" id="PTHR24131:SF16">
    <property type="entry name" value="TUMOR PROTEIN P53 BINDING PROTEIN, 2 ISOFORM X1"/>
    <property type="match status" value="1"/>
</dbReference>
<dbReference type="Gene3D" id="1.25.40.20">
    <property type="entry name" value="Ankyrin repeat-containing domain"/>
    <property type="match status" value="1"/>
</dbReference>
<feature type="repeat" description="ANK" evidence="11">
    <location>
        <begin position="850"/>
        <end position="882"/>
    </location>
</feature>
<keyword evidence="4" id="KW-0963">Cytoplasm</keyword>
<dbReference type="CDD" id="cd17225">
    <property type="entry name" value="RA_ASPP2"/>
    <property type="match status" value="1"/>
</dbReference>
<dbReference type="GO" id="GO:0006915">
    <property type="term" value="P:apoptotic process"/>
    <property type="evidence" value="ECO:0007669"/>
    <property type="project" value="UniProtKB-KW"/>
</dbReference>
<reference evidence="17" key="2">
    <citation type="submission" date="2025-09" db="UniProtKB">
        <authorList>
            <consortium name="Ensembl"/>
        </authorList>
    </citation>
    <scope>IDENTIFICATION</scope>
</reference>
<evidence type="ECO:0000256" key="10">
    <source>
        <dbReference type="ARBA" id="ARBA00061212"/>
    </source>
</evidence>
<dbReference type="InterPro" id="IPR036770">
    <property type="entry name" value="Ankyrin_rpt-contain_sf"/>
</dbReference>
<evidence type="ECO:0000256" key="7">
    <source>
        <dbReference type="ARBA" id="ARBA00022737"/>
    </source>
</evidence>
<comment type="subcellular location">
    <subcellularLocation>
        <location evidence="2">Cytoplasm</location>
    </subcellularLocation>
    <subcellularLocation>
        <location evidence="1">Nucleus</location>
    </subcellularLocation>
</comment>
<gene>
    <name evidence="17" type="primary">TP53BP2</name>
    <name evidence="17" type="synonym">LOC109890487</name>
</gene>
<keyword evidence="9" id="KW-0539">Nucleus</keyword>
<evidence type="ECO:0000256" key="4">
    <source>
        <dbReference type="ARBA" id="ARBA00022490"/>
    </source>
</evidence>
<evidence type="ECO:0000256" key="13">
    <source>
        <dbReference type="SAM" id="Coils"/>
    </source>
</evidence>
<evidence type="ECO:0000256" key="8">
    <source>
        <dbReference type="ARBA" id="ARBA00023043"/>
    </source>
</evidence>
<feature type="region of interest" description="Disordered" evidence="14">
    <location>
        <begin position="612"/>
        <end position="632"/>
    </location>
</feature>
<dbReference type="SMART" id="SM00326">
    <property type="entry name" value="SH3"/>
    <property type="match status" value="1"/>
</dbReference>
<keyword evidence="7" id="KW-0677">Repeat</keyword>
<reference evidence="17" key="1">
    <citation type="submission" date="2025-08" db="UniProtKB">
        <authorList>
            <consortium name="Ensembl"/>
        </authorList>
    </citation>
    <scope>IDENTIFICATION</scope>
</reference>
<dbReference type="PRINTS" id="PR00452">
    <property type="entry name" value="SH3DOMAIN"/>
</dbReference>
<feature type="region of interest" description="Disordered" evidence="14">
    <location>
        <begin position="550"/>
        <end position="597"/>
    </location>
</feature>
<dbReference type="Pfam" id="PF00018">
    <property type="entry name" value="SH3_1"/>
    <property type="match status" value="1"/>
</dbReference>
<feature type="coiled-coil region" evidence="13">
    <location>
        <begin position="250"/>
        <end position="315"/>
    </location>
</feature>
<dbReference type="InterPro" id="IPR047166">
    <property type="entry name" value="ASPP2_RA"/>
</dbReference>
<dbReference type="Ensembl" id="ENSOKIT00005051572.1">
    <property type="protein sequence ID" value="ENSOKIP00005048921.1"/>
    <property type="gene ID" value="ENSOKIG00005020562.1"/>
</dbReference>
<evidence type="ECO:0000256" key="11">
    <source>
        <dbReference type="PROSITE-ProRule" id="PRU00023"/>
    </source>
</evidence>
<dbReference type="AlphaFoldDB" id="A0A8C7GXA6"/>
<evidence type="ECO:0000256" key="14">
    <source>
        <dbReference type="SAM" id="MobiDB-lite"/>
    </source>
</evidence>
<dbReference type="Gene3D" id="3.10.20.90">
    <property type="entry name" value="Phosphatidylinositol 3-kinase Catalytic Subunit, Chain A, domain 1"/>
    <property type="match status" value="1"/>
</dbReference>
<protein>
    <submittedName>
        <fullName evidence="17">Tumor protein p53 binding protein, 2b</fullName>
    </submittedName>
</protein>
<evidence type="ECO:0000256" key="12">
    <source>
        <dbReference type="PROSITE-ProRule" id="PRU00192"/>
    </source>
</evidence>
<dbReference type="InterPro" id="IPR036028">
    <property type="entry name" value="SH3-like_dom_sf"/>
</dbReference>
<dbReference type="GO" id="GO:0002039">
    <property type="term" value="F:p53 binding"/>
    <property type="evidence" value="ECO:0007669"/>
    <property type="project" value="InterPro"/>
</dbReference>
<keyword evidence="5" id="KW-0597">Phosphoprotein</keyword>
<evidence type="ECO:0000256" key="5">
    <source>
        <dbReference type="ARBA" id="ARBA00022553"/>
    </source>
</evidence>
<keyword evidence="8 11" id="KW-0040">ANK repeat</keyword>
<organism evidence="17 18">
    <name type="scientific">Oncorhynchus kisutch</name>
    <name type="common">Coho salmon</name>
    <name type="synonym">Salmo kisutch</name>
    <dbReference type="NCBI Taxonomy" id="8019"/>
    <lineage>
        <taxon>Eukaryota</taxon>
        <taxon>Metazoa</taxon>
        <taxon>Chordata</taxon>
        <taxon>Craniata</taxon>
        <taxon>Vertebrata</taxon>
        <taxon>Euteleostomi</taxon>
        <taxon>Actinopterygii</taxon>
        <taxon>Neopterygii</taxon>
        <taxon>Teleostei</taxon>
        <taxon>Protacanthopterygii</taxon>
        <taxon>Salmoniformes</taxon>
        <taxon>Salmonidae</taxon>
        <taxon>Salmoninae</taxon>
        <taxon>Oncorhynchus</taxon>
    </lineage>
</organism>
<dbReference type="SMART" id="SM00314">
    <property type="entry name" value="RA"/>
    <property type="match status" value="1"/>
</dbReference>
<dbReference type="SUPFAM" id="SSF48403">
    <property type="entry name" value="Ankyrin repeat"/>
    <property type="match status" value="1"/>
</dbReference>
<dbReference type="SUPFAM" id="SSF54236">
    <property type="entry name" value="Ubiquitin-like"/>
    <property type="match status" value="1"/>
</dbReference>
<dbReference type="Proteomes" id="UP000694557">
    <property type="component" value="Unassembled WGS sequence"/>
</dbReference>
<dbReference type="GeneTree" id="ENSGT00940000153463"/>
<keyword evidence="13" id="KW-0175">Coiled coil</keyword>
<evidence type="ECO:0000256" key="1">
    <source>
        <dbReference type="ARBA" id="ARBA00004123"/>
    </source>
</evidence>
<accession>A0A8C7GXA6</accession>
<dbReference type="GO" id="GO:0007165">
    <property type="term" value="P:signal transduction"/>
    <property type="evidence" value="ECO:0007669"/>
    <property type="project" value="InterPro"/>
</dbReference>
<feature type="coiled-coil region" evidence="13">
    <location>
        <begin position="119"/>
        <end position="203"/>
    </location>
</feature>
<proteinExistence type="inferred from homology"/>
<dbReference type="Pfam" id="PF12796">
    <property type="entry name" value="Ank_2"/>
    <property type="match status" value="1"/>
</dbReference>
<dbReference type="Pfam" id="PF21712">
    <property type="entry name" value="RASSF8-10_RA"/>
    <property type="match status" value="1"/>
</dbReference>
<dbReference type="GO" id="GO:0005737">
    <property type="term" value="C:cytoplasm"/>
    <property type="evidence" value="ECO:0007669"/>
    <property type="project" value="UniProtKB-SubCell"/>
</dbReference>
<dbReference type="PANTHER" id="PTHR24131">
    <property type="entry name" value="APOPTOSIS-STIMULATING OF P53 PROTEIN"/>
    <property type="match status" value="1"/>
</dbReference>
<dbReference type="FunFam" id="3.10.20.90:FF:000030">
    <property type="entry name" value="Apoptosis-stimulating of p53 protein 2 isoform 1"/>
    <property type="match status" value="1"/>
</dbReference>
<comment type="similarity">
    <text evidence="10">Belongs to the ASPP family.</text>
</comment>
<evidence type="ECO:0000256" key="2">
    <source>
        <dbReference type="ARBA" id="ARBA00004496"/>
    </source>
</evidence>
<evidence type="ECO:0000256" key="6">
    <source>
        <dbReference type="ARBA" id="ARBA00022703"/>
    </source>
</evidence>
<feature type="domain" description="SH3" evidence="15">
    <location>
        <begin position="916"/>
        <end position="978"/>
    </location>
</feature>
<dbReference type="PROSITE" id="PS50297">
    <property type="entry name" value="ANK_REP_REGION"/>
    <property type="match status" value="2"/>
</dbReference>
<evidence type="ECO:0000259" key="16">
    <source>
        <dbReference type="PROSITE" id="PS50200"/>
    </source>
</evidence>
<keyword evidence="18" id="KW-1185">Reference proteome</keyword>
<feature type="region of interest" description="Disordered" evidence="14">
    <location>
        <begin position="653"/>
        <end position="741"/>
    </location>
</feature>
<keyword evidence="3 12" id="KW-0728">SH3 domain</keyword>
<feature type="compositionally biased region" description="Low complexity" evidence="14">
    <location>
        <begin position="691"/>
        <end position="702"/>
    </location>
</feature>
<dbReference type="GO" id="GO:0005634">
    <property type="term" value="C:nucleus"/>
    <property type="evidence" value="ECO:0007669"/>
    <property type="project" value="UniProtKB-SubCell"/>
</dbReference>
<feature type="repeat" description="ANK" evidence="11">
    <location>
        <begin position="817"/>
        <end position="849"/>
    </location>
</feature>
<evidence type="ECO:0000256" key="3">
    <source>
        <dbReference type="ARBA" id="ARBA00022443"/>
    </source>
</evidence>
<evidence type="ECO:0000256" key="9">
    <source>
        <dbReference type="ARBA" id="ARBA00023242"/>
    </source>
</evidence>
<keyword evidence="6" id="KW-0053">Apoptosis</keyword>
<dbReference type="InterPro" id="IPR047163">
    <property type="entry name" value="ASPP1/2"/>
</dbReference>
<dbReference type="FunFam" id="1.25.40.20:FF:000008">
    <property type="entry name" value="Apoptosis-stimulating of p53 protein 2 isoform 1"/>
    <property type="match status" value="1"/>
</dbReference>
<dbReference type="InterPro" id="IPR029071">
    <property type="entry name" value="Ubiquitin-like_domsf"/>
</dbReference>
<feature type="domain" description="Ras-associating" evidence="16">
    <location>
        <begin position="1"/>
        <end position="82"/>
    </location>
</feature>
<evidence type="ECO:0000313" key="18">
    <source>
        <dbReference type="Proteomes" id="UP000694557"/>
    </source>
</evidence>
<dbReference type="PROSITE" id="PS50002">
    <property type="entry name" value="SH3"/>
    <property type="match status" value="1"/>
</dbReference>
<dbReference type="InterPro" id="IPR048945">
    <property type="entry name" value="RASSF8/10_RA"/>
</dbReference>
<sequence length="982" mass="108949">MFLTVYLSNNDQHFTEVPVTPETLCRDVVELCKEPGEGECYLAEMWRGSERAISDGERMLDVLQHWGQQRGEVRFLLRHERAPCRESGESHKHTFINAHPPPVPWMLNSVAPPRMDITLSELQEMASRQQQQINSQQQLLASKEQRLRYLRLQEQRQQQASEQERLRQLRENAENQETKLRRVRALKGQVEQKRQSNSKLVEEIEQMNGLFQSKQRELLVAVSRVEELSRQLETVKSVKVESSHDGPSSAGELERLYKELQLRNKLNQDQSAKLQQQRESLSKRNLEVATMDKRVAELRERLWKKKAALQQKENLPVPTKSQALQPCGPSRVAAVGPYILSSTAAPGPPVPSRQELLIKPAYPDGTTTLPMPDSSMKAPPRPLKPYSGKNVVSLWMILLCVFNCDFAGGKALGKVPPPIPTKPPTFGKPPYSTGTFPGKAKPSASLHLCAPPPIPIHSHTLPLPPKQEAPPAATVRPFTPDPPESTVAVPVLQKPQTVAASSIYSMYTQQPRTGGGTLTRTQPRVYGKPVIPGSGGQQLLLQDSIYSGAGDFEVDQGGPGLAPPAPESQGGQETERAPRPLSPTKLLPFISHPHRHPSDADLEALRRRLHHAPRPLKKRSSITEPEGPAGPNIQKLLYQKTTLAAMETVVASPYEGEGGGTWKEGATSLAETEKDAQVPPPQPPRSPIPEPSSSSSHTLPQSLEEEEPEPCPPPPHQTEAYLEEYPPYPPPPYPSAGEQDLGEDTLSMQAPEVTGQVTLPPGKRTNLRKVDSERIDHGMRVKFNPLALLLDSSLEGEYDLVQRVIYDVDDPSLPNDEGITALHNAVCAGHTEIVKFLVQFGVNANAADSDGWTPLHCAASCNNVQVCKFLVESGAAVFATTYSDMQTAADKCEEMEEGYAQCSQFLYGVQEKIGIMNRGVVYALWDYEAEDDDELAFQEGDCMTVLRREDKDEMEWWWARCGDREGYIPRNLLGVSRREGGH</sequence>
<dbReference type="PROSITE" id="PS50200">
    <property type="entry name" value="RA"/>
    <property type="match status" value="1"/>
</dbReference>
<dbReference type="GO" id="GO:0042981">
    <property type="term" value="P:regulation of apoptotic process"/>
    <property type="evidence" value="ECO:0007669"/>
    <property type="project" value="InterPro"/>
</dbReference>
<dbReference type="PROSITE" id="PS50088">
    <property type="entry name" value="ANK_REPEAT"/>
    <property type="match status" value="2"/>
</dbReference>
<dbReference type="SUPFAM" id="SSF50044">
    <property type="entry name" value="SH3-domain"/>
    <property type="match status" value="1"/>
</dbReference>
<dbReference type="InterPro" id="IPR000159">
    <property type="entry name" value="RA_dom"/>
</dbReference>
<feature type="compositionally biased region" description="Pro residues" evidence="14">
    <location>
        <begin position="678"/>
        <end position="690"/>
    </location>
</feature>
<evidence type="ECO:0000259" key="15">
    <source>
        <dbReference type="PROSITE" id="PS50002"/>
    </source>
</evidence>
<dbReference type="SMART" id="SM00248">
    <property type="entry name" value="ANK"/>
    <property type="match status" value="2"/>
</dbReference>
<name>A0A8C7GXA6_ONCKI</name>
<dbReference type="InterPro" id="IPR001452">
    <property type="entry name" value="SH3_domain"/>
</dbReference>
<dbReference type="InterPro" id="IPR002110">
    <property type="entry name" value="Ankyrin_rpt"/>
</dbReference>
<evidence type="ECO:0000313" key="17">
    <source>
        <dbReference type="Ensembl" id="ENSOKIP00005048921.1"/>
    </source>
</evidence>